<name>A0A1G7GGC5_9PROT</name>
<dbReference type="EMBL" id="FNAP01000014">
    <property type="protein sequence ID" value="SDE87208.1"/>
    <property type="molecule type" value="Genomic_DNA"/>
</dbReference>
<dbReference type="Gene3D" id="3.10.129.10">
    <property type="entry name" value="Hotdog Thioesterase"/>
    <property type="match status" value="1"/>
</dbReference>
<dbReference type="PANTHER" id="PTHR21660">
    <property type="entry name" value="THIOESTERASE SUPERFAMILY MEMBER-RELATED"/>
    <property type="match status" value="1"/>
</dbReference>
<evidence type="ECO:0000259" key="5">
    <source>
        <dbReference type="PROSITE" id="PS51770"/>
    </source>
</evidence>
<proteinExistence type="inferred from homology"/>
<feature type="region of interest" description="Disordered" evidence="4">
    <location>
        <begin position="1"/>
        <end position="23"/>
    </location>
</feature>
<comment type="similarity">
    <text evidence="1">Belongs to the thioesterase PaaI family.</text>
</comment>
<dbReference type="InterPro" id="IPR029069">
    <property type="entry name" value="HotDog_dom_sf"/>
</dbReference>
<feature type="compositionally biased region" description="Basic and acidic residues" evidence="4">
    <location>
        <begin position="1"/>
        <end position="11"/>
    </location>
</feature>
<gene>
    <name evidence="6" type="ORF">SAMN05421720_11488</name>
</gene>
<dbReference type="Proteomes" id="UP000199412">
    <property type="component" value="Unassembled WGS sequence"/>
</dbReference>
<dbReference type="InterPro" id="IPR006683">
    <property type="entry name" value="Thioestr_dom"/>
</dbReference>
<dbReference type="RefSeq" id="WP_092787683.1">
    <property type="nucleotide sequence ID" value="NZ_FNAP01000014.1"/>
</dbReference>
<dbReference type="GO" id="GO:0047617">
    <property type="term" value="F:fatty acyl-CoA hydrolase activity"/>
    <property type="evidence" value="ECO:0007669"/>
    <property type="project" value="InterPro"/>
</dbReference>
<dbReference type="CDD" id="cd03443">
    <property type="entry name" value="PaaI_thioesterase"/>
    <property type="match status" value="1"/>
</dbReference>
<dbReference type="STRING" id="69960.SAMN05421720_11488"/>
<evidence type="ECO:0000256" key="1">
    <source>
        <dbReference type="ARBA" id="ARBA00008324"/>
    </source>
</evidence>
<dbReference type="AlphaFoldDB" id="A0A1G7GGC5"/>
<dbReference type="OrthoDB" id="9813282at2"/>
<evidence type="ECO:0000256" key="2">
    <source>
        <dbReference type="ARBA" id="ARBA00022801"/>
    </source>
</evidence>
<evidence type="ECO:0000313" key="6">
    <source>
        <dbReference type="EMBL" id="SDE87208.1"/>
    </source>
</evidence>
<evidence type="ECO:0000256" key="3">
    <source>
        <dbReference type="PROSITE-ProRule" id="PRU01106"/>
    </source>
</evidence>
<keyword evidence="2 3" id="KW-0378">Hydrolase</keyword>
<dbReference type="NCBIfam" id="TIGR00369">
    <property type="entry name" value="unchar_dom_1"/>
    <property type="match status" value="1"/>
</dbReference>
<dbReference type="InterPro" id="IPR003736">
    <property type="entry name" value="PAAI_dom"/>
</dbReference>
<dbReference type="InterPro" id="IPR033120">
    <property type="entry name" value="HOTDOG_ACOT"/>
</dbReference>
<evidence type="ECO:0000256" key="4">
    <source>
        <dbReference type="SAM" id="MobiDB-lite"/>
    </source>
</evidence>
<feature type="domain" description="HotDog ACOT-type" evidence="5">
    <location>
        <begin position="29"/>
        <end position="138"/>
    </location>
</feature>
<dbReference type="PROSITE" id="PS51770">
    <property type="entry name" value="HOTDOG_ACOT"/>
    <property type="match status" value="1"/>
</dbReference>
<dbReference type="Pfam" id="PF03061">
    <property type="entry name" value="4HBT"/>
    <property type="match status" value="1"/>
</dbReference>
<reference evidence="6 7" key="1">
    <citation type="submission" date="2016-10" db="EMBL/GenBank/DDBJ databases">
        <authorList>
            <person name="de Groot N.N."/>
        </authorList>
    </citation>
    <scope>NUCLEOTIDE SEQUENCE [LARGE SCALE GENOMIC DNA]</scope>
    <source>
        <strain evidence="6 7">ATCC 700224</strain>
    </source>
</reference>
<evidence type="ECO:0000313" key="7">
    <source>
        <dbReference type="Proteomes" id="UP000199412"/>
    </source>
</evidence>
<accession>A0A1G7GGC5</accession>
<organism evidence="6 7">
    <name type="scientific">Rhodospira trueperi</name>
    <dbReference type="NCBI Taxonomy" id="69960"/>
    <lineage>
        <taxon>Bacteria</taxon>
        <taxon>Pseudomonadati</taxon>
        <taxon>Pseudomonadota</taxon>
        <taxon>Alphaproteobacteria</taxon>
        <taxon>Rhodospirillales</taxon>
        <taxon>Rhodospirillaceae</taxon>
        <taxon>Rhodospira</taxon>
    </lineage>
</organism>
<protein>
    <submittedName>
        <fullName evidence="6">Uncharacterized domain 1-containing protein</fullName>
    </submittedName>
</protein>
<keyword evidence="7" id="KW-1185">Reference proteome</keyword>
<sequence>MTDQRPRRPDEMPPTSTFTRHSGIRPVSVTPDLVVYEMPVTETQTNRNGVLHGGAIMTLADAAAGSAAFINIPADKSNTTVESKTNFLRAVRVGDVLTARCTPLHRGRTVMVFQIEMTRGDGKIAAMSTQTHMVIDWNGKRTKGGQE</sequence>
<dbReference type="PANTHER" id="PTHR21660:SF1">
    <property type="entry name" value="ACYL-COENZYME A THIOESTERASE 13"/>
    <property type="match status" value="1"/>
</dbReference>
<dbReference type="InterPro" id="IPR039298">
    <property type="entry name" value="ACOT13"/>
</dbReference>
<dbReference type="SUPFAM" id="SSF54637">
    <property type="entry name" value="Thioesterase/thiol ester dehydrase-isomerase"/>
    <property type="match status" value="1"/>
</dbReference>